<keyword evidence="3" id="KW-1185">Reference proteome</keyword>
<proteinExistence type="predicted"/>
<evidence type="ECO:0000256" key="1">
    <source>
        <dbReference type="SAM" id="MobiDB-lite"/>
    </source>
</evidence>
<dbReference type="EMBL" id="JBFMKM010000009">
    <property type="protein sequence ID" value="KAL1303928.1"/>
    <property type="molecule type" value="Genomic_DNA"/>
</dbReference>
<dbReference type="GeneID" id="95974084"/>
<name>A0ABR3PCP7_9PEZI</name>
<evidence type="ECO:0000313" key="2">
    <source>
        <dbReference type="EMBL" id="KAL1303928.1"/>
    </source>
</evidence>
<feature type="region of interest" description="Disordered" evidence="1">
    <location>
        <begin position="18"/>
        <end position="117"/>
    </location>
</feature>
<organism evidence="2 3">
    <name type="scientific">Neodothiora populina</name>
    <dbReference type="NCBI Taxonomy" id="2781224"/>
    <lineage>
        <taxon>Eukaryota</taxon>
        <taxon>Fungi</taxon>
        <taxon>Dikarya</taxon>
        <taxon>Ascomycota</taxon>
        <taxon>Pezizomycotina</taxon>
        <taxon>Dothideomycetes</taxon>
        <taxon>Dothideomycetidae</taxon>
        <taxon>Dothideales</taxon>
        <taxon>Dothioraceae</taxon>
        <taxon>Neodothiora</taxon>
    </lineage>
</organism>
<protein>
    <submittedName>
        <fullName evidence="2">Uncharacterized protein</fullName>
    </submittedName>
</protein>
<accession>A0ABR3PCP7</accession>
<reference evidence="2 3" key="1">
    <citation type="submission" date="2024-07" db="EMBL/GenBank/DDBJ databases">
        <title>Draft sequence of the Neodothiora populina.</title>
        <authorList>
            <person name="Drown D.D."/>
            <person name="Schuette U.S."/>
            <person name="Buechlein A.B."/>
            <person name="Rusch D.R."/>
            <person name="Winton L.W."/>
            <person name="Adams G.A."/>
        </authorList>
    </citation>
    <scope>NUCLEOTIDE SEQUENCE [LARGE SCALE GENOMIC DNA]</scope>
    <source>
        <strain evidence="2 3">CPC 39397</strain>
    </source>
</reference>
<evidence type="ECO:0000313" key="3">
    <source>
        <dbReference type="Proteomes" id="UP001562354"/>
    </source>
</evidence>
<comment type="caution">
    <text evidence="2">The sequence shown here is derived from an EMBL/GenBank/DDBJ whole genome shotgun (WGS) entry which is preliminary data.</text>
</comment>
<feature type="compositionally biased region" description="Basic and acidic residues" evidence="1">
    <location>
        <begin position="54"/>
        <end position="73"/>
    </location>
</feature>
<sequence>MSSPSEFLTFYRRFATHPRLRSASSNAMSSRGFALSSRLRNDPKVNPDSVHTTNKTDRLDIQNENSGKGRDAKAQGVGGSATSESDTAGGAAKAKKEFPEAPDTVIGMQDERGGKGH</sequence>
<dbReference type="RefSeq" id="XP_069200203.1">
    <property type="nucleotide sequence ID" value="XM_069343497.1"/>
</dbReference>
<dbReference type="Proteomes" id="UP001562354">
    <property type="component" value="Unassembled WGS sequence"/>
</dbReference>
<gene>
    <name evidence="2" type="ORF">AAFC00_000381</name>
</gene>